<accession>A0ABZ3C638</accession>
<sequence length="569" mass="56664">MGGVLLGLVVAVPACSAGETAGPPAEPTLVPTATAPATSVELTGASTLVVNDPDAVGEVGDERLSLTEALQLASGALGDGTLSAAERAQLDGVPGAGSGDEIRFDVDGGRIEVPEQTVPWGFEWEPAPAETRLPRLENNTGDRIVGGGVIIANGPVDGPIGGLALKVSSSDVSVEGVTFERFAQMVSIQPVGAGELTGVTLADNAFLNGGGIDITATAVDGSKSTVSAVTITGNDIFGPPEFGETFPRKIHSAVGGNAALLTASDRAGAATIRGLSLTDNDVRGFQGGFTIAALQSRGGNARGALDGLVIEGNTIAMPEGAGDPAVYIWGAVNMDGHVTDVTVRDVRIAENQIAGNGYVVLVAGVEHLLQGNTRSDSVALDGIELEGNEISAVETCDVGILLAGAFTEMGGGPGEGIAVRDASITGNTAHGCTTGILATPVLNWGTAGVSKSNTIEGLEIRGNRAGGAVHEVVVAGGTLYATDANFFDAGDAGVEQNEIRGLTIQSPSGGQGAVLVAGGLGWGPARGSVTGNAVSVTAVDVPGACTTQEDVSFDSRATVTGNVLNGVGC</sequence>
<organism evidence="1 2">
    <name type="scientific">Propioniciclava soli</name>
    <dbReference type="NCBI Taxonomy" id="2775081"/>
    <lineage>
        <taxon>Bacteria</taxon>
        <taxon>Bacillati</taxon>
        <taxon>Actinomycetota</taxon>
        <taxon>Actinomycetes</taxon>
        <taxon>Propionibacteriales</taxon>
        <taxon>Propionibacteriaceae</taxon>
        <taxon>Propioniciclava</taxon>
    </lineage>
</organism>
<evidence type="ECO:0008006" key="3">
    <source>
        <dbReference type="Google" id="ProtNLM"/>
    </source>
</evidence>
<dbReference type="Gene3D" id="2.160.20.10">
    <property type="entry name" value="Single-stranded right-handed beta-helix, Pectin lyase-like"/>
    <property type="match status" value="1"/>
</dbReference>
<gene>
    <name evidence="1" type="ORF">PCC79_15330</name>
</gene>
<proteinExistence type="predicted"/>
<evidence type="ECO:0000313" key="2">
    <source>
        <dbReference type="Proteomes" id="UP001434337"/>
    </source>
</evidence>
<dbReference type="Proteomes" id="UP001434337">
    <property type="component" value="Chromosome"/>
</dbReference>
<dbReference type="RefSeq" id="WP_342372340.1">
    <property type="nucleotide sequence ID" value="NZ_CP115965.1"/>
</dbReference>
<dbReference type="SMART" id="SM00710">
    <property type="entry name" value="PbH1"/>
    <property type="match status" value="8"/>
</dbReference>
<evidence type="ECO:0000313" key="1">
    <source>
        <dbReference type="EMBL" id="WZW98242.1"/>
    </source>
</evidence>
<keyword evidence="2" id="KW-1185">Reference proteome</keyword>
<dbReference type="SUPFAM" id="SSF51126">
    <property type="entry name" value="Pectin lyase-like"/>
    <property type="match status" value="1"/>
</dbReference>
<dbReference type="EMBL" id="CP115965">
    <property type="protein sequence ID" value="WZW98242.1"/>
    <property type="molecule type" value="Genomic_DNA"/>
</dbReference>
<dbReference type="InterPro" id="IPR012334">
    <property type="entry name" value="Pectin_lyas_fold"/>
</dbReference>
<dbReference type="InterPro" id="IPR006626">
    <property type="entry name" value="PbH1"/>
</dbReference>
<reference evidence="1 2" key="1">
    <citation type="journal article" date="2023" name="Environ Microbiome">
        <title>A coral-associated actinobacterium mitigates coral bleaching under heat stress.</title>
        <authorList>
            <person name="Li J."/>
            <person name="Zou Y."/>
            <person name="Li Q."/>
            <person name="Zhang J."/>
            <person name="Bourne D.G."/>
            <person name="Lyu Y."/>
            <person name="Liu C."/>
            <person name="Zhang S."/>
        </authorList>
    </citation>
    <scope>NUCLEOTIDE SEQUENCE [LARGE SCALE GENOMIC DNA]</scope>
    <source>
        <strain evidence="1 2">SCSIO 13291</strain>
    </source>
</reference>
<dbReference type="InterPro" id="IPR011050">
    <property type="entry name" value="Pectin_lyase_fold/virulence"/>
</dbReference>
<name>A0ABZ3C638_9ACTN</name>
<protein>
    <recommendedName>
        <fullName evidence="3">Right handed beta helix domain-containing protein</fullName>
    </recommendedName>
</protein>